<evidence type="ECO:0000313" key="2">
    <source>
        <dbReference type="Proteomes" id="UP000294832"/>
    </source>
</evidence>
<dbReference type="Pfam" id="PF04175">
    <property type="entry name" value="DUF406"/>
    <property type="match status" value="1"/>
</dbReference>
<name>A0A4V2RRR2_9GAMM</name>
<organism evidence="1 2">
    <name type="scientific">Shewanella fodinae</name>
    <dbReference type="NCBI Taxonomy" id="552357"/>
    <lineage>
        <taxon>Bacteria</taxon>
        <taxon>Pseudomonadati</taxon>
        <taxon>Pseudomonadota</taxon>
        <taxon>Gammaproteobacteria</taxon>
        <taxon>Alteromonadales</taxon>
        <taxon>Shewanellaceae</taxon>
        <taxon>Shewanella</taxon>
    </lineage>
</organism>
<proteinExistence type="predicted"/>
<keyword evidence="2" id="KW-1185">Reference proteome</keyword>
<dbReference type="InterPro" id="IPR035571">
    <property type="entry name" value="UPF0234-like_C"/>
</dbReference>
<reference evidence="1 2" key="1">
    <citation type="submission" date="2019-03" db="EMBL/GenBank/DDBJ databases">
        <title>Freshwater and sediment microbial communities from various areas in North America, analyzing microbe dynamics in response to fracking.</title>
        <authorList>
            <person name="Lamendella R."/>
        </authorList>
    </citation>
    <scope>NUCLEOTIDE SEQUENCE [LARGE SCALE GENOMIC DNA]</scope>
    <source>
        <strain evidence="1 2">74A</strain>
    </source>
</reference>
<dbReference type="OrthoDB" id="5588209at2"/>
<comment type="caution">
    <text evidence="1">The sequence shown here is derived from an EMBL/GenBank/DDBJ whole genome shotgun (WGS) entry which is preliminary data.</text>
</comment>
<dbReference type="AlphaFoldDB" id="A0A4V2RRR2"/>
<dbReference type="RefSeq" id="WP_133040041.1">
    <property type="nucleotide sequence ID" value="NZ_SLWF01000029.1"/>
</dbReference>
<dbReference type="InterPro" id="IPR005272">
    <property type="entry name" value="DUF406"/>
</dbReference>
<dbReference type="Gene3D" id="3.30.70.860">
    <property type="match status" value="1"/>
</dbReference>
<dbReference type="Proteomes" id="UP000294832">
    <property type="component" value="Unassembled WGS sequence"/>
</dbReference>
<sequence>MKSIKEAQSDLVNDTCAECGSFVDIGAVVEESDVLLQLPFSGKAAKADAEALADKAKARFNDVIVRLTEQDNVWLLQLEFGCSAEKMIFQLQNSLP</sequence>
<accession>A0A4V2RRR2</accession>
<dbReference type="EMBL" id="SLWF01000029">
    <property type="protein sequence ID" value="TCN80842.1"/>
    <property type="molecule type" value="Genomic_DNA"/>
</dbReference>
<evidence type="ECO:0000313" key="1">
    <source>
        <dbReference type="EMBL" id="TCN80842.1"/>
    </source>
</evidence>
<protein>
    <submittedName>
        <fullName evidence="1">Uncharacterized protein YfcZ (UPF0381/DUF406 family)</fullName>
    </submittedName>
</protein>
<gene>
    <name evidence="1" type="ORF">EDC91_12913</name>
</gene>